<dbReference type="Proteomes" id="UP000243463">
    <property type="component" value="Unassembled WGS sequence"/>
</dbReference>
<feature type="chain" id="PRO_5012013226" evidence="1">
    <location>
        <begin position="23"/>
        <end position="311"/>
    </location>
</feature>
<evidence type="ECO:0000256" key="1">
    <source>
        <dbReference type="SAM" id="SignalP"/>
    </source>
</evidence>
<keyword evidence="3" id="KW-1185">Reference proteome</keyword>
<sequence length="311" mass="36159">MKNVIKLFVLSTSFLFMYSALAKNLCFSKETEIMACQLNESKKRNISICYNKEKDQASYRIGTDINNLEMTKEFTKGEPLLRWLDSSNNTIFGFKNSSYFYRITVPEENLGAQSFLTVLDKNKKELMLKICVSNSFGEKKQKTQSVIDVDNKTVEKDINNSIPFPIMFYENKGEKLIAAQKSRISYEKINFINKNLESKCIENTSLNTCKKQTDIKKIVYNRQLALELVPQLISANEHYDKFIFMNLDGDLYAIASNTIDLDSGKTVNYYDFIRLRNDLHIVQLGNWFEVKGKILRYKDIYDNKIKTIKLN</sequence>
<reference evidence="3" key="1">
    <citation type="submission" date="2017-06" db="EMBL/GenBank/DDBJ databases">
        <authorList>
            <person name="Varghese N."/>
            <person name="Submissions S."/>
        </authorList>
    </citation>
    <scope>NUCLEOTIDE SEQUENCE [LARGE SCALE GENOMIC DNA]</scope>
    <source>
        <strain evidence="3">ANC 5114</strain>
    </source>
</reference>
<feature type="signal peptide" evidence="1">
    <location>
        <begin position="1"/>
        <end position="22"/>
    </location>
</feature>
<dbReference type="RefSeq" id="WP_088823746.1">
    <property type="nucleotide sequence ID" value="NZ_FZLN01000003.1"/>
</dbReference>
<name>A0A217EH67_9GAMM</name>
<keyword evidence="1" id="KW-0732">Signal</keyword>
<proteinExistence type="predicted"/>
<dbReference type="EMBL" id="FZLN01000003">
    <property type="protein sequence ID" value="SNQ29694.1"/>
    <property type="molecule type" value="Genomic_DNA"/>
</dbReference>
<dbReference type="OrthoDB" id="6630718at2"/>
<protein>
    <submittedName>
        <fullName evidence="2">Uncharacterized protein</fullName>
    </submittedName>
</protein>
<dbReference type="AlphaFoldDB" id="A0A217EH67"/>
<evidence type="ECO:0000313" key="3">
    <source>
        <dbReference type="Proteomes" id="UP000243463"/>
    </source>
</evidence>
<evidence type="ECO:0000313" key="2">
    <source>
        <dbReference type="EMBL" id="SNQ29694.1"/>
    </source>
</evidence>
<gene>
    <name evidence="2" type="ORF">SAMN05444584_1658</name>
</gene>
<accession>A0A217EH67</accession>
<organism evidence="2 3">
    <name type="scientific">Acinetobacter apis</name>
    <dbReference type="NCBI Taxonomy" id="1229165"/>
    <lineage>
        <taxon>Bacteria</taxon>
        <taxon>Pseudomonadati</taxon>
        <taxon>Pseudomonadota</taxon>
        <taxon>Gammaproteobacteria</taxon>
        <taxon>Moraxellales</taxon>
        <taxon>Moraxellaceae</taxon>
        <taxon>Acinetobacter</taxon>
    </lineage>
</organism>